<evidence type="ECO:0008006" key="5">
    <source>
        <dbReference type="Google" id="ProtNLM"/>
    </source>
</evidence>
<evidence type="ECO:0000313" key="4">
    <source>
        <dbReference type="Proteomes" id="UP000280834"/>
    </source>
</evidence>
<reference evidence="3 4" key="1">
    <citation type="submission" date="2018-11" db="EMBL/GenBank/DDBJ databases">
        <authorList>
            <consortium name="Pathogen Informatics"/>
        </authorList>
    </citation>
    <scope>NUCLEOTIDE SEQUENCE [LARGE SCALE GENOMIC DNA]</scope>
</reference>
<keyword evidence="4" id="KW-1185">Reference proteome</keyword>
<feature type="transmembrane region" description="Helical" evidence="1">
    <location>
        <begin position="36"/>
        <end position="60"/>
    </location>
</feature>
<dbReference type="EMBL" id="UZAG01003464">
    <property type="protein sequence ID" value="VDO15379.1"/>
    <property type="molecule type" value="Genomic_DNA"/>
</dbReference>
<keyword evidence="1" id="KW-1133">Transmembrane helix</keyword>
<evidence type="ECO:0000313" key="3">
    <source>
        <dbReference type="EMBL" id="VDO15379.1"/>
    </source>
</evidence>
<keyword evidence="1" id="KW-0812">Transmembrane</keyword>
<gene>
    <name evidence="3" type="ORF">BTMF_LOCUS3724</name>
</gene>
<dbReference type="AlphaFoldDB" id="A0A3P7T706"/>
<feature type="signal peptide" evidence="2">
    <location>
        <begin position="1"/>
        <end position="15"/>
    </location>
</feature>
<evidence type="ECO:0000256" key="2">
    <source>
        <dbReference type="SAM" id="SignalP"/>
    </source>
</evidence>
<sequence>MILFCFSTFLFAVFGTLPFGLDDCSRNVASTFVVTTLYGCFGYTDLAGLLSAVISSNILYSGDRFKTARPSID</sequence>
<keyword evidence="1" id="KW-0472">Membrane</keyword>
<feature type="chain" id="PRO_5017932659" description="Ion_trans_2 domain-containing protein" evidence="2">
    <location>
        <begin position="16"/>
        <end position="73"/>
    </location>
</feature>
<accession>A0A3P7T706</accession>
<organism evidence="3 4">
    <name type="scientific">Brugia timori</name>
    <dbReference type="NCBI Taxonomy" id="42155"/>
    <lineage>
        <taxon>Eukaryota</taxon>
        <taxon>Metazoa</taxon>
        <taxon>Ecdysozoa</taxon>
        <taxon>Nematoda</taxon>
        <taxon>Chromadorea</taxon>
        <taxon>Rhabditida</taxon>
        <taxon>Spirurina</taxon>
        <taxon>Spiruromorpha</taxon>
        <taxon>Filarioidea</taxon>
        <taxon>Onchocercidae</taxon>
        <taxon>Brugia</taxon>
    </lineage>
</organism>
<name>A0A3P7T706_9BILA</name>
<protein>
    <recommendedName>
        <fullName evidence="5">Ion_trans_2 domain-containing protein</fullName>
    </recommendedName>
</protein>
<keyword evidence="2" id="KW-0732">Signal</keyword>
<proteinExistence type="predicted"/>
<evidence type="ECO:0000256" key="1">
    <source>
        <dbReference type="SAM" id="Phobius"/>
    </source>
</evidence>
<dbReference type="Proteomes" id="UP000280834">
    <property type="component" value="Unassembled WGS sequence"/>
</dbReference>